<evidence type="ECO:0000256" key="2">
    <source>
        <dbReference type="ARBA" id="ARBA00022840"/>
    </source>
</evidence>
<gene>
    <name evidence="4" type="primary">btuD_298</name>
    <name evidence="4" type="ORF">SDC9_157842</name>
</gene>
<dbReference type="SMART" id="SM00382">
    <property type="entry name" value="AAA"/>
    <property type="match status" value="1"/>
</dbReference>
<reference evidence="4" key="1">
    <citation type="submission" date="2019-08" db="EMBL/GenBank/DDBJ databases">
        <authorList>
            <person name="Kucharzyk K."/>
            <person name="Murdoch R.W."/>
            <person name="Higgins S."/>
            <person name="Loffler F."/>
        </authorList>
    </citation>
    <scope>NUCLEOTIDE SEQUENCE</scope>
</reference>
<proteinExistence type="predicted"/>
<dbReference type="GO" id="GO:0005524">
    <property type="term" value="F:ATP binding"/>
    <property type="evidence" value="ECO:0007669"/>
    <property type="project" value="UniProtKB-KW"/>
</dbReference>
<dbReference type="SUPFAM" id="SSF52540">
    <property type="entry name" value="P-loop containing nucleoside triphosphate hydrolases"/>
    <property type="match status" value="1"/>
</dbReference>
<keyword evidence="2 4" id="KW-0067">ATP-binding</keyword>
<dbReference type="Pfam" id="PF00005">
    <property type="entry name" value="ABC_tran"/>
    <property type="match status" value="1"/>
</dbReference>
<dbReference type="GO" id="GO:0016887">
    <property type="term" value="F:ATP hydrolysis activity"/>
    <property type="evidence" value="ECO:0007669"/>
    <property type="project" value="InterPro"/>
</dbReference>
<comment type="caution">
    <text evidence="4">The sequence shown here is derived from an EMBL/GenBank/DDBJ whole genome shotgun (WGS) entry which is preliminary data.</text>
</comment>
<dbReference type="InterPro" id="IPR003439">
    <property type="entry name" value="ABC_transporter-like_ATP-bd"/>
</dbReference>
<dbReference type="EMBL" id="VSSQ01056702">
    <property type="protein sequence ID" value="MPN10547.1"/>
    <property type="molecule type" value="Genomic_DNA"/>
</dbReference>
<dbReference type="Gene3D" id="3.40.50.300">
    <property type="entry name" value="P-loop containing nucleotide triphosphate hydrolases"/>
    <property type="match status" value="1"/>
</dbReference>
<dbReference type="CDD" id="cd03228">
    <property type="entry name" value="ABCC_MRP_Like"/>
    <property type="match status" value="1"/>
</dbReference>
<feature type="domain" description="ABC transporter" evidence="3">
    <location>
        <begin position="75"/>
        <end position="270"/>
    </location>
</feature>
<sequence>MVGAPAVVGGTLPAVQLAVLVLTPLALHETLEPLAEAAQTWTRVRTSLRRVDEVLAIPPTGEETGPERLPGGPSIDVRGLEAGWPGADPVVTGLDLHIGAGERVALVGRSGLGKTTVAATIMGLLPPRAGEVEVHGTVGYLAQDAHVFDTSVDENVRIGRKDATAEEVETALRRAGLDLAPDREVGEHGGRLSGGEARRLAAARLFVGDADVVILDEPTEHLDEETAQALLADLWTATEGAAVLVITHDPAVREACDRVVDLAAYVPVPVTGQ</sequence>
<dbReference type="GO" id="GO:0034040">
    <property type="term" value="F:ATPase-coupled lipid transmembrane transporter activity"/>
    <property type="evidence" value="ECO:0007669"/>
    <property type="project" value="TreeGrafter"/>
</dbReference>
<dbReference type="PANTHER" id="PTHR24221:SF654">
    <property type="entry name" value="ATP-BINDING CASSETTE SUB-FAMILY B MEMBER 6"/>
    <property type="match status" value="1"/>
</dbReference>
<dbReference type="InterPro" id="IPR039421">
    <property type="entry name" value="Type_1_exporter"/>
</dbReference>
<dbReference type="AlphaFoldDB" id="A0A645F8J0"/>
<evidence type="ECO:0000259" key="3">
    <source>
        <dbReference type="PROSITE" id="PS50893"/>
    </source>
</evidence>
<dbReference type="PROSITE" id="PS50893">
    <property type="entry name" value="ABC_TRANSPORTER_2"/>
    <property type="match status" value="1"/>
</dbReference>
<protein>
    <submittedName>
        <fullName evidence="4">Vitamin B12 import ATP-binding protein BtuD</fullName>
    </submittedName>
</protein>
<name>A0A645F8J0_9ZZZZ</name>
<dbReference type="InterPro" id="IPR027417">
    <property type="entry name" value="P-loop_NTPase"/>
</dbReference>
<accession>A0A645F8J0</accession>
<organism evidence="4">
    <name type="scientific">bioreactor metagenome</name>
    <dbReference type="NCBI Taxonomy" id="1076179"/>
    <lineage>
        <taxon>unclassified sequences</taxon>
        <taxon>metagenomes</taxon>
        <taxon>ecological metagenomes</taxon>
    </lineage>
</organism>
<evidence type="ECO:0000256" key="1">
    <source>
        <dbReference type="ARBA" id="ARBA00022741"/>
    </source>
</evidence>
<dbReference type="PANTHER" id="PTHR24221">
    <property type="entry name" value="ATP-BINDING CASSETTE SUB-FAMILY B"/>
    <property type="match status" value="1"/>
</dbReference>
<dbReference type="InterPro" id="IPR003593">
    <property type="entry name" value="AAA+_ATPase"/>
</dbReference>
<evidence type="ECO:0000313" key="4">
    <source>
        <dbReference type="EMBL" id="MPN10547.1"/>
    </source>
</evidence>
<keyword evidence="1" id="KW-0547">Nucleotide-binding</keyword>